<dbReference type="OrthoDB" id="9794575at2"/>
<dbReference type="Gene3D" id="3.40.50.2000">
    <property type="entry name" value="Glycogen Phosphorylase B"/>
    <property type="match status" value="2"/>
</dbReference>
<evidence type="ECO:0000313" key="4">
    <source>
        <dbReference type="Proteomes" id="UP000196365"/>
    </source>
</evidence>
<feature type="domain" description="Glycosyl transferase family 1" evidence="1">
    <location>
        <begin position="213"/>
        <end position="374"/>
    </location>
</feature>
<dbReference type="Proteomes" id="UP000196365">
    <property type="component" value="Unassembled WGS sequence"/>
</dbReference>
<dbReference type="InterPro" id="IPR028098">
    <property type="entry name" value="Glyco_trans_4-like_N"/>
</dbReference>
<dbReference type="GO" id="GO:0016757">
    <property type="term" value="F:glycosyltransferase activity"/>
    <property type="evidence" value="ECO:0007669"/>
    <property type="project" value="InterPro"/>
</dbReference>
<dbReference type="RefSeq" id="WP_087678515.1">
    <property type="nucleotide sequence ID" value="NZ_FUWV01000005.1"/>
</dbReference>
<keyword evidence="3" id="KW-0808">Transferase</keyword>
<evidence type="ECO:0000313" key="3">
    <source>
        <dbReference type="EMBL" id="SJZ57598.1"/>
    </source>
</evidence>
<keyword evidence="4" id="KW-1185">Reference proteome</keyword>
<dbReference type="Pfam" id="PF13439">
    <property type="entry name" value="Glyco_transf_4"/>
    <property type="match status" value="1"/>
</dbReference>
<proteinExistence type="predicted"/>
<gene>
    <name evidence="3" type="ORF">SAMN02745973_01060</name>
</gene>
<accession>A0A1T4LSU7</accession>
<evidence type="ECO:0000259" key="2">
    <source>
        <dbReference type="Pfam" id="PF13439"/>
    </source>
</evidence>
<organism evidence="3 4">
    <name type="scientific">Garciella nitratireducens DSM 15102</name>
    <dbReference type="NCBI Taxonomy" id="1121911"/>
    <lineage>
        <taxon>Bacteria</taxon>
        <taxon>Bacillati</taxon>
        <taxon>Bacillota</taxon>
        <taxon>Clostridia</taxon>
        <taxon>Eubacteriales</taxon>
        <taxon>Eubacteriaceae</taxon>
        <taxon>Garciella</taxon>
    </lineage>
</organism>
<dbReference type="AlphaFoldDB" id="A0A1T4LSU7"/>
<protein>
    <submittedName>
        <fullName evidence="3">Glycosyltransferase involved in cell wall bisynthesis</fullName>
    </submittedName>
</protein>
<sequence length="390" mass="47486">MKKILLVSYYFYPYNLIGSKRMMYLAKYLMNHEEDVTIVKADNSYYGNNIEQMEEKQYHFNVINVKKKLDFKKQSINEFYWYHTFKKAIEKFIFSHDVKYIYFSGGPFFYFLLGNYFKKKYKIPFVLDFRDPWYDTDFRSKGIKQYLIQYKKRILEKIAVKNADYIINVTDQLTEEYRKRYPLIQKNKFVTIYNGYDDQLLKKLNIYDLSNKKNPEEIHIGIFGKFSYYNKQHGNWLLKYIQKFNKKNQKKIFLHHIGKEEKYLIEKAKDLNIEKYFYVYGCLEYTKGMKILSQMDILILNHRSKSSIGTKIYDYIYLNKPIIAFIEQNSVIGNFLNQFDYAYIVDEEEKLETAFQFILKNNGQLSEHLNKEIYSRKYQMEKLHRILNNL</sequence>
<dbReference type="SUPFAM" id="SSF53756">
    <property type="entry name" value="UDP-Glycosyltransferase/glycogen phosphorylase"/>
    <property type="match status" value="1"/>
</dbReference>
<dbReference type="InterPro" id="IPR001296">
    <property type="entry name" value="Glyco_trans_1"/>
</dbReference>
<dbReference type="EMBL" id="FUWV01000005">
    <property type="protein sequence ID" value="SJZ57598.1"/>
    <property type="molecule type" value="Genomic_DNA"/>
</dbReference>
<evidence type="ECO:0000259" key="1">
    <source>
        <dbReference type="Pfam" id="PF00534"/>
    </source>
</evidence>
<feature type="domain" description="Glycosyltransferase subfamily 4-like N-terminal" evidence="2">
    <location>
        <begin position="22"/>
        <end position="199"/>
    </location>
</feature>
<name>A0A1T4LSU7_9FIRM</name>
<dbReference type="Pfam" id="PF00534">
    <property type="entry name" value="Glycos_transf_1"/>
    <property type="match status" value="1"/>
</dbReference>
<reference evidence="3 4" key="1">
    <citation type="submission" date="2017-02" db="EMBL/GenBank/DDBJ databases">
        <authorList>
            <person name="Peterson S.W."/>
        </authorList>
    </citation>
    <scope>NUCLEOTIDE SEQUENCE [LARGE SCALE GENOMIC DNA]</scope>
    <source>
        <strain evidence="3 4">DSM 15102</strain>
    </source>
</reference>